<evidence type="ECO:0000256" key="1">
    <source>
        <dbReference type="SAM" id="SignalP"/>
    </source>
</evidence>
<sequence length="52" mass="5265">MNSSFIISIGLAASILSASTSAAEEVRKTGEGVLSSAPSTFPAFSGTTSWKL</sequence>
<dbReference type="EMBL" id="LXQA010211860">
    <property type="protein sequence ID" value="MCI34237.1"/>
    <property type="molecule type" value="Genomic_DNA"/>
</dbReference>
<evidence type="ECO:0000313" key="3">
    <source>
        <dbReference type="Proteomes" id="UP000265520"/>
    </source>
</evidence>
<feature type="signal peptide" evidence="1">
    <location>
        <begin position="1"/>
        <end position="22"/>
    </location>
</feature>
<keyword evidence="1" id="KW-0732">Signal</keyword>
<feature type="chain" id="PRO_5017287500" evidence="1">
    <location>
        <begin position="23"/>
        <end position="52"/>
    </location>
</feature>
<reference evidence="2 3" key="1">
    <citation type="journal article" date="2018" name="Front. Plant Sci.">
        <title>Red Clover (Trifolium pratense) and Zigzag Clover (T. medium) - A Picture of Genomic Similarities and Differences.</title>
        <authorList>
            <person name="Dluhosova J."/>
            <person name="Istvanek J."/>
            <person name="Nedelnik J."/>
            <person name="Repkova J."/>
        </authorList>
    </citation>
    <scope>NUCLEOTIDE SEQUENCE [LARGE SCALE GENOMIC DNA]</scope>
    <source>
        <strain evidence="3">cv. 10/8</strain>
        <tissue evidence="2">Leaf</tissue>
    </source>
</reference>
<name>A0A392RDF4_9FABA</name>
<comment type="caution">
    <text evidence="2">The sequence shown here is derived from an EMBL/GenBank/DDBJ whole genome shotgun (WGS) entry which is preliminary data.</text>
</comment>
<organism evidence="2 3">
    <name type="scientific">Trifolium medium</name>
    <dbReference type="NCBI Taxonomy" id="97028"/>
    <lineage>
        <taxon>Eukaryota</taxon>
        <taxon>Viridiplantae</taxon>
        <taxon>Streptophyta</taxon>
        <taxon>Embryophyta</taxon>
        <taxon>Tracheophyta</taxon>
        <taxon>Spermatophyta</taxon>
        <taxon>Magnoliopsida</taxon>
        <taxon>eudicotyledons</taxon>
        <taxon>Gunneridae</taxon>
        <taxon>Pentapetalae</taxon>
        <taxon>rosids</taxon>
        <taxon>fabids</taxon>
        <taxon>Fabales</taxon>
        <taxon>Fabaceae</taxon>
        <taxon>Papilionoideae</taxon>
        <taxon>50 kb inversion clade</taxon>
        <taxon>NPAAA clade</taxon>
        <taxon>Hologalegina</taxon>
        <taxon>IRL clade</taxon>
        <taxon>Trifolieae</taxon>
        <taxon>Trifolium</taxon>
    </lineage>
</organism>
<dbReference type="AlphaFoldDB" id="A0A392RDF4"/>
<protein>
    <submittedName>
        <fullName evidence="2">Uncharacterized protein</fullName>
    </submittedName>
</protein>
<accession>A0A392RDF4</accession>
<dbReference type="Proteomes" id="UP000265520">
    <property type="component" value="Unassembled WGS sequence"/>
</dbReference>
<proteinExistence type="predicted"/>
<keyword evidence="3" id="KW-1185">Reference proteome</keyword>
<evidence type="ECO:0000313" key="2">
    <source>
        <dbReference type="EMBL" id="MCI34237.1"/>
    </source>
</evidence>